<dbReference type="Proteomes" id="UP000675664">
    <property type="component" value="Unassembled WGS sequence"/>
</dbReference>
<keyword evidence="3" id="KW-0378">Hydrolase</keyword>
<dbReference type="AlphaFoldDB" id="A0A8J7VYM9"/>
<evidence type="ECO:0000313" key="3">
    <source>
        <dbReference type="EMBL" id="MBR0597479.1"/>
    </source>
</evidence>
<feature type="domain" description="Endonuclease GajA/Old nuclease/RecF-like AAA" evidence="1">
    <location>
        <begin position="1"/>
        <end position="366"/>
    </location>
</feature>
<dbReference type="InterPro" id="IPR041685">
    <property type="entry name" value="AAA_GajA/Old/RecF-like"/>
</dbReference>
<dbReference type="SUPFAM" id="SSF52540">
    <property type="entry name" value="P-loop containing nucleoside triphosphate hydrolases"/>
    <property type="match status" value="1"/>
</dbReference>
<proteinExistence type="predicted"/>
<name>A0A8J7VYM9_9FIRM</name>
<dbReference type="PANTHER" id="PTHR43581:SF2">
    <property type="entry name" value="EXCINUCLEASE ATPASE SUBUNIT"/>
    <property type="match status" value="1"/>
</dbReference>
<dbReference type="PANTHER" id="PTHR43581">
    <property type="entry name" value="ATP/GTP PHOSPHATASE"/>
    <property type="match status" value="1"/>
</dbReference>
<dbReference type="InterPro" id="IPR034139">
    <property type="entry name" value="TOPRIM_OLD"/>
</dbReference>
<dbReference type="RefSeq" id="WP_227017610.1">
    <property type="nucleotide sequence ID" value="NZ_JAGSND010000003.1"/>
</dbReference>
<accession>A0A8J7VYM9</accession>
<dbReference type="Pfam" id="PF13175">
    <property type="entry name" value="AAA_15"/>
    <property type="match status" value="1"/>
</dbReference>
<feature type="domain" description="OLD protein-like TOPRIM" evidence="2">
    <location>
        <begin position="424"/>
        <end position="508"/>
    </location>
</feature>
<reference evidence="3" key="1">
    <citation type="submission" date="2021-04" db="EMBL/GenBank/DDBJ databases">
        <title>Sinoanaerobacter chloroacetimidivorans sp. nov., an obligate anaerobic bacterium isolated from anaerobic sludge.</title>
        <authorList>
            <person name="Bao Y."/>
        </authorList>
    </citation>
    <scope>NUCLEOTIDE SEQUENCE</scope>
    <source>
        <strain evidence="3">BAD-6</strain>
    </source>
</reference>
<comment type="caution">
    <text evidence="3">The sequence shown here is derived from an EMBL/GenBank/DDBJ whole genome shotgun (WGS) entry which is preliminary data.</text>
</comment>
<dbReference type="CDD" id="cd01026">
    <property type="entry name" value="TOPRIM_OLD"/>
    <property type="match status" value="1"/>
</dbReference>
<protein>
    <submittedName>
        <fullName evidence="3">ATP-dependent endonuclease</fullName>
    </submittedName>
</protein>
<dbReference type="GO" id="GO:0004519">
    <property type="term" value="F:endonuclease activity"/>
    <property type="evidence" value="ECO:0007669"/>
    <property type="project" value="UniProtKB-KW"/>
</dbReference>
<organism evidence="3 4">
    <name type="scientific">Sinanaerobacter chloroacetimidivorans</name>
    <dbReference type="NCBI Taxonomy" id="2818044"/>
    <lineage>
        <taxon>Bacteria</taxon>
        <taxon>Bacillati</taxon>
        <taxon>Bacillota</taxon>
        <taxon>Clostridia</taxon>
        <taxon>Peptostreptococcales</taxon>
        <taxon>Anaerovoracaceae</taxon>
        <taxon>Sinanaerobacter</taxon>
    </lineage>
</organism>
<dbReference type="EMBL" id="JAGSND010000003">
    <property type="protein sequence ID" value="MBR0597479.1"/>
    <property type="molecule type" value="Genomic_DNA"/>
</dbReference>
<keyword evidence="3" id="KW-0255">Endonuclease</keyword>
<dbReference type="InterPro" id="IPR027417">
    <property type="entry name" value="P-loop_NTPase"/>
</dbReference>
<dbReference type="InterPro" id="IPR051396">
    <property type="entry name" value="Bact_Antivir_Def_Nuclease"/>
</dbReference>
<keyword evidence="3" id="KW-0540">Nuclease</keyword>
<keyword evidence="4" id="KW-1185">Reference proteome</keyword>
<dbReference type="Gene3D" id="3.40.50.300">
    <property type="entry name" value="P-loop containing nucleotide triphosphate hydrolases"/>
    <property type="match status" value="1"/>
</dbReference>
<evidence type="ECO:0000259" key="2">
    <source>
        <dbReference type="Pfam" id="PF20469"/>
    </source>
</evidence>
<evidence type="ECO:0000313" key="4">
    <source>
        <dbReference type="Proteomes" id="UP000675664"/>
    </source>
</evidence>
<evidence type="ECO:0000259" key="1">
    <source>
        <dbReference type="Pfam" id="PF13175"/>
    </source>
</evidence>
<reference evidence="3" key="2">
    <citation type="submission" date="2021-04" db="EMBL/GenBank/DDBJ databases">
        <authorList>
            <person name="Liu J."/>
        </authorList>
    </citation>
    <scope>NUCLEOTIDE SEQUENCE</scope>
    <source>
        <strain evidence="3">BAD-6</strain>
    </source>
</reference>
<sequence>MYVNKIHIRNFRILSQSTLDFKDKLCLMIGRNNSGKTSFFVLFEKFINGLSFDFNDFSLCKRQLLLALDESSVVTEFSIQLILNIKYEESDDLCHLSEFIMDLDPARQDVNLLFECCVKKEKLLESISLANDMSKEKFIKKYLSDYLEKCVYTFDSLDDLKPQNRHRLIKKELKDVKKLIDFEIIHAKRSVSSSEEKTGAKVLSALATSFFNNKNVNSPDKFEAINKLIEDMDSKLGVNYEVFFNDFLRNAKDFLGLDGLKIVSNLKAHEIINDSSEVIYGSDVNQLPEYLNGLGHMNILYLLLNMEIKKSTFIANNKDIKLLFIEEPEAHTHPQLQYIFARKVSEIVDELPGVQTIITTHSPHIVANHPFENIRYMLIGKDSCGYTNIEIKNFYKDLRIKYQNEMNEFQFLKQYLTIESAELFFADKAIFIEGVSENMLMPYFVSKYDTQKTDDEKKFIKEHTEEKSTYIPLASQNVSFLQVGANAKAFRHFLEFLQIPTVIITDIDTTKSTVTKSGAIRYTACSVEDSPDNTSNETIKYYLDAPDINDKNEFKTWLQKLIDHNLPCSNQYISVAYQQSENNYHPRSFEDSFINVNLDQIKKECVNISGLKNIDEIESYSDIYDLTQNIIDKKSDFASSILFMAHVNNKGWIVPSYIWEGFEWLQKR</sequence>
<dbReference type="Pfam" id="PF20469">
    <property type="entry name" value="OLD-like_TOPRIM"/>
    <property type="match status" value="1"/>
</dbReference>
<gene>
    <name evidence="3" type="ORF">KCX82_06330</name>
</gene>